<organism evidence="1 2">
    <name type="scientific">Trifolium medium</name>
    <dbReference type="NCBI Taxonomy" id="97028"/>
    <lineage>
        <taxon>Eukaryota</taxon>
        <taxon>Viridiplantae</taxon>
        <taxon>Streptophyta</taxon>
        <taxon>Embryophyta</taxon>
        <taxon>Tracheophyta</taxon>
        <taxon>Spermatophyta</taxon>
        <taxon>Magnoliopsida</taxon>
        <taxon>eudicotyledons</taxon>
        <taxon>Gunneridae</taxon>
        <taxon>Pentapetalae</taxon>
        <taxon>rosids</taxon>
        <taxon>fabids</taxon>
        <taxon>Fabales</taxon>
        <taxon>Fabaceae</taxon>
        <taxon>Papilionoideae</taxon>
        <taxon>50 kb inversion clade</taxon>
        <taxon>NPAAA clade</taxon>
        <taxon>Hologalegina</taxon>
        <taxon>IRL clade</taxon>
        <taxon>Trifolieae</taxon>
        <taxon>Trifolium</taxon>
    </lineage>
</organism>
<dbReference type="AlphaFoldDB" id="A0A392PDH6"/>
<sequence length="91" mass="10308">VFEGIHSIQFIITIASFPVIRSPTSLTLRHWAGVSQETCVLCKQSPGPGHCDLLTLVEIFQFPAENNPQVFLRNLLRIPSLNVNFLRILFF</sequence>
<feature type="non-terminal residue" evidence="1">
    <location>
        <position position="1"/>
    </location>
</feature>
<dbReference type="Proteomes" id="UP000265520">
    <property type="component" value="Unassembled WGS sequence"/>
</dbReference>
<reference evidence="1 2" key="1">
    <citation type="journal article" date="2018" name="Front. Plant Sci.">
        <title>Red Clover (Trifolium pratense) and Zigzag Clover (T. medium) - A Picture of Genomic Similarities and Differences.</title>
        <authorList>
            <person name="Dluhosova J."/>
            <person name="Istvanek J."/>
            <person name="Nedelnik J."/>
            <person name="Repkova J."/>
        </authorList>
    </citation>
    <scope>NUCLEOTIDE SEQUENCE [LARGE SCALE GENOMIC DNA]</scope>
    <source>
        <strain evidence="2">cv. 10/8</strain>
        <tissue evidence="1">Leaf</tissue>
    </source>
</reference>
<proteinExistence type="predicted"/>
<keyword evidence="2" id="KW-1185">Reference proteome</keyword>
<gene>
    <name evidence="1" type="ORF">A2U01_0029997</name>
</gene>
<name>A0A392PDH6_9FABA</name>
<evidence type="ECO:0000313" key="1">
    <source>
        <dbReference type="EMBL" id="MCI08915.1"/>
    </source>
</evidence>
<comment type="caution">
    <text evidence="1">The sequence shown here is derived from an EMBL/GenBank/DDBJ whole genome shotgun (WGS) entry which is preliminary data.</text>
</comment>
<accession>A0A392PDH6</accession>
<evidence type="ECO:0000313" key="2">
    <source>
        <dbReference type="Proteomes" id="UP000265520"/>
    </source>
</evidence>
<protein>
    <submittedName>
        <fullName evidence="1">Uncharacterized protein</fullName>
    </submittedName>
</protein>
<dbReference type="EMBL" id="LXQA010070781">
    <property type="protein sequence ID" value="MCI08915.1"/>
    <property type="molecule type" value="Genomic_DNA"/>
</dbReference>